<keyword evidence="2" id="KW-0540">Nuclease</keyword>
<dbReference type="PROSITE" id="PS50828">
    <property type="entry name" value="SMR"/>
    <property type="match status" value="1"/>
</dbReference>
<reference evidence="2 3" key="1">
    <citation type="submission" date="2016-11" db="EMBL/GenBank/DDBJ databases">
        <authorList>
            <person name="Jaros S."/>
            <person name="Januszkiewicz K."/>
            <person name="Wedrychowicz H."/>
        </authorList>
    </citation>
    <scope>NUCLEOTIDE SEQUENCE [LARGE SCALE GENOMIC DNA]</scope>
    <source>
        <strain evidence="2 3">CGMCC 1.7049</strain>
    </source>
</reference>
<evidence type="ECO:0000313" key="2">
    <source>
        <dbReference type="EMBL" id="SHH07646.1"/>
    </source>
</evidence>
<dbReference type="SMART" id="SM00463">
    <property type="entry name" value="SMR"/>
    <property type="match status" value="1"/>
</dbReference>
<keyword evidence="2" id="KW-0255">Endonuclease</keyword>
<evidence type="ECO:0000313" key="3">
    <source>
        <dbReference type="Proteomes" id="UP000199758"/>
    </source>
</evidence>
<dbReference type="Proteomes" id="UP000199758">
    <property type="component" value="Unassembled WGS sequence"/>
</dbReference>
<dbReference type="OrthoDB" id="9808881at2"/>
<dbReference type="Pfam" id="PF01713">
    <property type="entry name" value="Smr"/>
    <property type="match status" value="1"/>
</dbReference>
<evidence type="ECO:0000259" key="1">
    <source>
        <dbReference type="PROSITE" id="PS50828"/>
    </source>
</evidence>
<organism evidence="2 3">
    <name type="scientific">Hydrocarboniphaga daqingensis</name>
    <dbReference type="NCBI Taxonomy" id="490188"/>
    <lineage>
        <taxon>Bacteria</taxon>
        <taxon>Pseudomonadati</taxon>
        <taxon>Pseudomonadota</taxon>
        <taxon>Gammaproteobacteria</taxon>
        <taxon>Nevskiales</taxon>
        <taxon>Nevskiaceae</taxon>
        <taxon>Hydrocarboniphaga</taxon>
    </lineage>
</organism>
<dbReference type="RefSeq" id="WP_072897931.1">
    <property type="nucleotide sequence ID" value="NZ_FQWZ01000005.1"/>
</dbReference>
<dbReference type="STRING" id="490188.SAMN04488068_2438"/>
<keyword evidence="3" id="KW-1185">Reference proteome</keyword>
<dbReference type="Gene3D" id="3.30.1370.110">
    <property type="match status" value="1"/>
</dbReference>
<gene>
    <name evidence="2" type="ORF">SAMN04488068_2438</name>
</gene>
<dbReference type="SUPFAM" id="SSF160443">
    <property type="entry name" value="SMR domain-like"/>
    <property type="match status" value="1"/>
</dbReference>
<dbReference type="GO" id="GO:0004520">
    <property type="term" value="F:DNA endonuclease activity"/>
    <property type="evidence" value="ECO:0007669"/>
    <property type="project" value="TreeGrafter"/>
</dbReference>
<name>A0A1M5Q160_9GAMM</name>
<dbReference type="AlphaFoldDB" id="A0A1M5Q160"/>
<sequence length="179" mass="19806">MSRPTDEGDDRLSFRAAMAGIRLQPPPQHVPLHRSLPSTQPVQRQLDDLAVLAEMLDGPDPETFESGDTLTYRGPGIQDTVWKRLRRGGYVQQAVLDLHGLNRDGAKRAIVEFLATCAARDHRCVRIIHGKGNGSPNSGPVLKRLLDGWLRKRRDVLAFASARPEDGGTGAVYVLLRRL</sequence>
<dbReference type="PANTHER" id="PTHR35562:SF2">
    <property type="entry name" value="DNA ENDONUCLEASE SMRA-RELATED"/>
    <property type="match status" value="1"/>
</dbReference>
<proteinExistence type="predicted"/>
<dbReference type="EMBL" id="FQWZ01000005">
    <property type="protein sequence ID" value="SHH07646.1"/>
    <property type="molecule type" value="Genomic_DNA"/>
</dbReference>
<dbReference type="InterPro" id="IPR036063">
    <property type="entry name" value="Smr_dom_sf"/>
</dbReference>
<accession>A0A1M5Q160</accession>
<dbReference type="InterPro" id="IPR002625">
    <property type="entry name" value="Smr_dom"/>
</dbReference>
<feature type="domain" description="Smr" evidence="1">
    <location>
        <begin position="96"/>
        <end position="177"/>
    </location>
</feature>
<keyword evidence="2" id="KW-0378">Hydrolase</keyword>
<protein>
    <submittedName>
        <fullName evidence="2">DNA-nicking endonuclease, Smr domain</fullName>
    </submittedName>
</protein>
<dbReference type="PANTHER" id="PTHR35562">
    <property type="entry name" value="DNA ENDONUCLEASE SMRA-RELATED"/>
    <property type="match status" value="1"/>
</dbReference>